<sequence length="207" mass="23165">MDVSHIELPTRRDPLLMPWPVPGNTGGFIQFDHADQWRAFISHLDMGSRIPDLVHMKYARAQKLYLLGWIDSDLIKAGELVALTTLELALMDRYGVHYRKQDRTFAAVLKHLVNADGLTDEQIPIVARCGGSAIGQLIGTTRPTLAQRRNAMAHGDPFDGLPVGGLIELVRDLITFAYRHFIAESGRNNYMKPLRWETSNDVADGCS</sequence>
<dbReference type="STRING" id="1804984.AYM40_11815"/>
<dbReference type="KEGG" id="buz:AYM40_11815"/>
<keyword evidence="2" id="KW-1185">Reference proteome</keyword>
<gene>
    <name evidence="1" type="ORF">AYM40_11815</name>
</gene>
<dbReference type="OrthoDB" id="5959869at2"/>
<dbReference type="AlphaFoldDB" id="A0A160FKU9"/>
<protein>
    <submittedName>
        <fullName evidence="1">Uncharacterized protein</fullName>
    </submittedName>
</protein>
<evidence type="ECO:0000313" key="1">
    <source>
        <dbReference type="EMBL" id="ANB72972.1"/>
    </source>
</evidence>
<dbReference type="EMBL" id="CP014578">
    <property type="protein sequence ID" value="ANB72972.1"/>
    <property type="molecule type" value="Genomic_DNA"/>
</dbReference>
<name>A0A160FKU9_9BURK</name>
<accession>A0A160FKU9</accession>
<dbReference type="Proteomes" id="UP000076852">
    <property type="component" value="Chromosome 1"/>
</dbReference>
<dbReference type="RefSeq" id="WP_063496384.1">
    <property type="nucleotide sequence ID" value="NZ_CP014578.1"/>
</dbReference>
<proteinExistence type="predicted"/>
<organism evidence="1 2">
    <name type="scientific">Paraburkholderia phytofirmans OLGA172</name>
    <dbReference type="NCBI Taxonomy" id="1417228"/>
    <lineage>
        <taxon>Bacteria</taxon>
        <taxon>Pseudomonadati</taxon>
        <taxon>Pseudomonadota</taxon>
        <taxon>Betaproteobacteria</taxon>
        <taxon>Burkholderiales</taxon>
        <taxon>Burkholderiaceae</taxon>
        <taxon>Paraburkholderia</taxon>
    </lineage>
</organism>
<reference evidence="1 2" key="1">
    <citation type="journal article" date="2016" name="Gene">
        <title>PacBio SMRT assembly of a complex multi-replicon genome reveals chlorocatechol degradative operon in a region of genome plasticity.</title>
        <authorList>
            <person name="Ricker N."/>
            <person name="Shen S.Y."/>
            <person name="Goordial J."/>
            <person name="Jin S."/>
            <person name="Fulthorpe R.R."/>
        </authorList>
    </citation>
    <scope>NUCLEOTIDE SEQUENCE [LARGE SCALE GENOMIC DNA]</scope>
    <source>
        <strain evidence="1 2">OLGA172</strain>
    </source>
</reference>
<evidence type="ECO:0000313" key="2">
    <source>
        <dbReference type="Proteomes" id="UP000076852"/>
    </source>
</evidence>